<reference evidence="2 3" key="1">
    <citation type="submission" date="2024-03" db="EMBL/GenBank/DDBJ databases">
        <title>Community enrichment and isolation of bacterial strains for fucoidan degradation.</title>
        <authorList>
            <person name="Sichert A."/>
        </authorList>
    </citation>
    <scope>NUCLEOTIDE SEQUENCE [LARGE SCALE GENOMIC DNA]</scope>
    <source>
        <strain evidence="2 3">AS62</strain>
    </source>
</reference>
<gene>
    <name evidence="2" type="ORF">WNY59_09165</name>
</gene>
<dbReference type="Proteomes" id="UP001477870">
    <property type="component" value="Unassembled WGS sequence"/>
</dbReference>
<dbReference type="EMBL" id="JBBMQO010000004">
    <property type="protein sequence ID" value="MEM5501759.1"/>
    <property type="molecule type" value="Genomic_DNA"/>
</dbReference>
<protein>
    <submittedName>
        <fullName evidence="2">Uncharacterized protein</fullName>
    </submittedName>
</protein>
<proteinExistence type="predicted"/>
<accession>A0ABU9T6J7</accession>
<feature type="chain" id="PRO_5045963432" evidence="1">
    <location>
        <begin position="26"/>
        <end position="93"/>
    </location>
</feature>
<sequence>MFKKVKTIASAIIVAGLFLPTQVLADQKATKESTSIEKQKTGKRDGFTPVAGAALGVKDPAKKTCAASDKNCLNSKTGEKLKNTDPSANRYDF</sequence>
<organism evidence="2 3">
    <name type="scientific">Ahrensia kielensis</name>
    <dbReference type="NCBI Taxonomy" id="76980"/>
    <lineage>
        <taxon>Bacteria</taxon>
        <taxon>Pseudomonadati</taxon>
        <taxon>Pseudomonadota</taxon>
        <taxon>Alphaproteobacteria</taxon>
        <taxon>Hyphomicrobiales</taxon>
        <taxon>Ahrensiaceae</taxon>
        <taxon>Ahrensia</taxon>
    </lineage>
</organism>
<name>A0ABU9T6J7_9HYPH</name>
<evidence type="ECO:0000313" key="3">
    <source>
        <dbReference type="Proteomes" id="UP001477870"/>
    </source>
</evidence>
<keyword evidence="3" id="KW-1185">Reference proteome</keyword>
<feature type="signal peptide" evidence="1">
    <location>
        <begin position="1"/>
        <end position="25"/>
    </location>
</feature>
<evidence type="ECO:0000313" key="2">
    <source>
        <dbReference type="EMBL" id="MEM5501759.1"/>
    </source>
</evidence>
<keyword evidence="1" id="KW-0732">Signal</keyword>
<dbReference type="RefSeq" id="WP_342848194.1">
    <property type="nucleotide sequence ID" value="NZ_JBBMQO010000004.1"/>
</dbReference>
<comment type="caution">
    <text evidence="2">The sequence shown here is derived from an EMBL/GenBank/DDBJ whole genome shotgun (WGS) entry which is preliminary data.</text>
</comment>
<evidence type="ECO:0000256" key="1">
    <source>
        <dbReference type="SAM" id="SignalP"/>
    </source>
</evidence>